<dbReference type="Gene3D" id="6.10.250.660">
    <property type="match status" value="1"/>
</dbReference>
<reference evidence="3 4" key="1">
    <citation type="submission" date="2023-02" db="EMBL/GenBank/DDBJ databases">
        <authorList>
            <person name="Mo P."/>
        </authorList>
    </citation>
    <scope>NUCLEOTIDE SEQUENCE [LARGE SCALE GENOMIC DNA]</scope>
    <source>
        <strain evidence="3 4">HUAS 3</strain>
    </source>
</reference>
<name>A0ABY7ZYY5_9ACTN</name>
<proteinExistence type="predicted"/>
<feature type="region of interest" description="Disordered" evidence="2">
    <location>
        <begin position="1"/>
        <end position="27"/>
    </location>
</feature>
<dbReference type="NCBIfam" id="TIGR03544">
    <property type="entry name" value="DivI1A_domain"/>
    <property type="match status" value="1"/>
</dbReference>
<protein>
    <submittedName>
        <fullName evidence="3">DivIVA domain-containing protein</fullName>
    </submittedName>
</protein>
<dbReference type="EMBL" id="CP118615">
    <property type="protein sequence ID" value="WDZ86964.1"/>
    <property type="molecule type" value="Genomic_DNA"/>
</dbReference>
<dbReference type="RefSeq" id="WP_275033838.1">
    <property type="nucleotide sequence ID" value="NZ_CP118615.1"/>
</dbReference>
<keyword evidence="4" id="KW-1185">Reference proteome</keyword>
<dbReference type="Proteomes" id="UP001219605">
    <property type="component" value="Chromosome"/>
</dbReference>
<evidence type="ECO:0000256" key="1">
    <source>
        <dbReference type="SAM" id="Coils"/>
    </source>
</evidence>
<gene>
    <name evidence="3" type="ORF">PVK37_11465</name>
</gene>
<evidence type="ECO:0000313" key="4">
    <source>
        <dbReference type="Proteomes" id="UP001219605"/>
    </source>
</evidence>
<feature type="compositionally biased region" description="Basic residues" evidence="2">
    <location>
        <begin position="14"/>
        <end position="23"/>
    </location>
</feature>
<organism evidence="3 4">
    <name type="scientific">Micromonospora cathayae</name>
    <dbReference type="NCBI Taxonomy" id="3028804"/>
    <lineage>
        <taxon>Bacteria</taxon>
        <taxon>Bacillati</taxon>
        <taxon>Actinomycetota</taxon>
        <taxon>Actinomycetes</taxon>
        <taxon>Micromonosporales</taxon>
        <taxon>Micromonosporaceae</taxon>
        <taxon>Micromonospora</taxon>
    </lineage>
</organism>
<keyword evidence="1" id="KW-0175">Coiled coil</keyword>
<sequence length="112" mass="12945">MRLFFRRRTENPGRHHRPPRQRPARGGLYRSAVCAPLRPTQVRGRSFGTTGFGRRGLDPGEVTDFLDRVAGDLAGLYAALEQAREENARIKDALRQWQTRQARREQRNAGWF</sequence>
<evidence type="ECO:0000256" key="2">
    <source>
        <dbReference type="SAM" id="MobiDB-lite"/>
    </source>
</evidence>
<evidence type="ECO:0000313" key="3">
    <source>
        <dbReference type="EMBL" id="WDZ86964.1"/>
    </source>
</evidence>
<accession>A0ABY7ZYY5</accession>
<feature type="coiled-coil region" evidence="1">
    <location>
        <begin position="66"/>
        <end position="100"/>
    </location>
</feature>
<dbReference type="InterPro" id="IPR019933">
    <property type="entry name" value="DivIVA_domain"/>
</dbReference>